<reference evidence="1" key="1">
    <citation type="submission" date="2020-08" db="EMBL/GenBank/DDBJ databases">
        <title>Multicomponent nature underlies the extraordinary mechanical properties of spider dragline silk.</title>
        <authorList>
            <person name="Kono N."/>
            <person name="Nakamura H."/>
            <person name="Mori M."/>
            <person name="Yoshida Y."/>
            <person name="Ohtoshi R."/>
            <person name="Malay A.D."/>
            <person name="Moran D.A.P."/>
            <person name="Tomita M."/>
            <person name="Numata K."/>
            <person name="Arakawa K."/>
        </authorList>
    </citation>
    <scope>NUCLEOTIDE SEQUENCE</scope>
</reference>
<name>A0A8X6TV67_NEPPI</name>
<protein>
    <submittedName>
        <fullName evidence="1">Uncharacterized protein</fullName>
    </submittedName>
</protein>
<gene>
    <name evidence="1" type="ORF">NPIL_677011</name>
</gene>
<feature type="non-terminal residue" evidence="1">
    <location>
        <position position="34"/>
    </location>
</feature>
<sequence>MYLSELWAERREKTGIKGSDKEDKPFCFENVGGM</sequence>
<evidence type="ECO:0000313" key="1">
    <source>
        <dbReference type="EMBL" id="GFT50151.1"/>
    </source>
</evidence>
<evidence type="ECO:0000313" key="2">
    <source>
        <dbReference type="Proteomes" id="UP000887013"/>
    </source>
</evidence>
<dbReference type="Proteomes" id="UP000887013">
    <property type="component" value="Unassembled WGS sequence"/>
</dbReference>
<keyword evidence="2" id="KW-1185">Reference proteome</keyword>
<dbReference type="EMBL" id="BMAW01065377">
    <property type="protein sequence ID" value="GFT50151.1"/>
    <property type="molecule type" value="Genomic_DNA"/>
</dbReference>
<proteinExistence type="predicted"/>
<accession>A0A8X6TV67</accession>
<dbReference type="AlphaFoldDB" id="A0A8X6TV67"/>
<organism evidence="1 2">
    <name type="scientific">Nephila pilipes</name>
    <name type="common">Giant wood spider</name>
    <name type="synonym">Nephila maculata</name>
    <dbReference type="NCBI Taxonomy" id="299642"/>
    <lineage>
        <taxon>Eukaryota</taxon>
        <taxon>Metazoa</taxon>
        <taxon>Ecdysozoa</taxon>
        <taxon>Arthropoda</taxon>
        <taxon>Chelicerata</taxon>
        <taxon>Arachnida</taxon>
        <taxon>Araneae</taxon>
        <taxon>Araneomorphae</taxon>
        <taxon>Entelegynae</taxon>
        <taxon>Araneoidea</taxon>
        <taxon>Nephilidae</taxon>
        <taxon>Nephila</taxon>
    </lineage>
</organism>
<comment type="caution">
    <text evidence="1">The sequence shown here is derived from an EMBL/GenBank/DDBJ whole genome shotgun (WGS) entry which is preliminary data.</text>
</comment>